<evidence type="ECO:0000259" key="4">
    <source>
        <dbReference type="Pfam" id="PF00735"/>
    </source>
</evidence>
<dbReference type="AlphaFoldDB" id="A0ABD0X2B4"/>
<dbReference type="SUPFAM" id="SSF52540">
    <property type="entry name" value="P-loop containing nucleoside triphosphate hydrolases"/>
    <property type="match status" value="1"/>
</dbReference>
<keyword evidence="6" id="KW-1185">Reference proteome</keyword>
<dbReference type="GO" id="GO:0005525">
    <property type="term" value="F:GTP binding"/>
    <property type="evidence" value="ECO:0007669"/>
    <property type="project" value="UniProtKB-KW"/>
</dbReference>
<evidence type="ECO:0000256" key="3">
    <source>
        <dbReference type="SAM" id="MobiDB-lite"/>
    </source>
</evidence>
<dbReference type="InterPro" id="IPR030379">
    <property type="entry name" value="G_SEPTIN_dom"/>
</dbReference>
<feature type="region of interest" description="Disordered" evidence="3">
    <location>
        <begin position="34"/>
        <end position="70"/>
    </location>
</feature>
<comment type="similarity">
    <text evidence="1">Belongs to the TRAFAC class TrmE-Era-EngA-EngB-Septin-like GTPase superfamily. Septin GTPase family.</text>
</comment>
<keyword evidence="1" id="KW-0547">Nucleotide-binding</keyword>
<protein>
    <recommendedName>
        <fullName evidence="4">Septin-type G domain-containing protein</fullName>
    </recommendedName>
</protein>
<dbReference type="InterPro" id="IPR025662">
    <property type="entry name" value="Sigma_54_int_dom_ATP-bd_1"/>
</dbReference>
<keyword evidence="2" id="KW-0175">Coiled coil</keyword>
<dbReference type="Pfam" id="PF00735">
    <property type="entry name" value="Septin"/>
    <property type="match status" value="1"/>
</dbReference>
<organism evidence="5 6">
    <name type="scientific">Umbra pygmaea</name>
    <name type="common">Eastern mudminnow</name>
    <dbReference type="NCBI Taxonomy" id="75934"/>
    <lineage>
        <taxon>Eukaryota</taxon>
        <taxon>Metazoa</taxon>
        <taxon>Chordata</taxon>
        <taxon>Craniata</taxon>
        <taxon>Vertebrata</taxon>
        <taxon>Euteleostomi</taxon>
        <taxon>Actinopterygii</taxon>
        <taxon>Neopterygii</taxon>
        <taxon>Teleostei</taxon>
        <taxon>Protacanthopterygii</taxon>
        <taxon>Esociformes</taxon>
        <taxon>Umbridae</taxon>
        <taxon>Umbra</taxon>
    </lineage>
</organism>
<feature type="coiled-coil region" evidence="2">
    <location>
        <begin position="369"/>
        <end position="399"/>
    </location>
</feature>
<name>A0ABD0X2B4_UMBPY</name>
<comment type="caution">
    <text evidence="5">The sequence shown here is derived from an EMBL/GenBank/DDBJ whole genome shotgun (WGS) entry which is preliminary data.</text>
</comment>
<gene>
    <name evidence="5" type="ORF">UPYG_G00245070</name>
</gene>
<dbReference type="PROSITE" id="PS00675">
    <property type="entry name" value="SIGMA54_INTERACT_1"/>
    <property type="match status" value="1"/>
</dbReference>
<dbReference type="EMBL" id="JAGEUA010000007">
    <property type="protein sequence ID" value="KAL0970647.1"/>
    <property type="molecule type" value="Genomic_DNA"/>
</dbReference>
<dbReference type="PANTHER" id="PTHR32046:SF11">
    <property type="entry name" value="IMMUNE-ASSOCIATED NUCLEOTIDE-BINDING PROTEIN 10-LIKE"/>
    <property type="match status" value="1"/>
</dbReference>
<reference evidence="5 6" key="1">
    <citation type="submission" date="2024-06" db="EMBL/GenBank/DDBJ databases">
        <authorList>
            <person name="Pan Q."/>
            <person name="Wen M."/>
            <person name="Jouanno E."/>
            <person name="Zahm M."/>
            <person name="Klopp C."/>
            <person name="Cabau C."/>
            <person name="Louis A."/>
            <person name="Berthelot C."/>
            <person name="Parey E."/>
            <person name="Roest Crollius H."/>
            <person name="Montfort J."/>
            <person name="Robinson-Rechavi M."/>
            <person name="Bouchez O."/>
            <person name="Lampietro C."/>
            <person name="Lopez Roques C."/>
            <person name="Donnadieu C."/>
            <person name="Postlethwait J."/>
            <person name="Bobe J."/>
            <person name="Verreycken H."/>
            <person name="Guiguen Y."/>
        </authorList>
    </citation>
    <scope>NUCLEOTIDE SEQUENCE [LARGE SCALE GENOMIC DNA]</scope>
    <source>
        <strain evidence="5">Up_M1</strain>
        <tissue evidence="5">Testis</tissue>
    </source>
</reference>
<proteinExistence type="inferred from homology"/>
<evidence type="ECO:0000256" key="1">
    <source>
        <dbReference type="RuleBase" id="RU004560"/>
    </source>
</evidence>
<evidence type="ECO:0000256" key="2">
    <source>
        <dbReference type="SAM" id="Coils"/>
    </source>
</evidence>
<feature type="domain" description="Septin-type G" evidence="4">
    <location>
        <begin position="126"/>
        <end position="207"/>
    </location>
</feature>
<feature type="compositionally biased region" description="Basic and acidic residues" evidence="3">
    <location>
        <begin position="35"/>
        <end position="53"/>
    </location>
</feature>
<evidence type="ECO:0000313" key="6">
    <source>
        <dbReference type="Proteomes" id="UP001557470"/>
    </source>
</evidence>
<dbReference type="Gene3D" id="3.40.50.300">
    <property type="entry name" value="P-loop containing nucleotide triphosphate hydrolases"/>
    <property type="match status" value="1"/>
</dbReference>
<keyword evidence="1" id="KW-0342">GTP-binding</keyword>
<dbReference type="PANTHER" id="PTHR32046">
    <property type="entry name" value="G DOMAIN-CONTAINING PROTEIN"/>
    <property type="match status" value="1"/>
</dbReference>
<dbReference type="Proteomes" id="UP001557470">
    <property type="component" value="Unassembled WGS sequence"/>
</dbReference>
<evidence type="ECO:0000313" key="5">
    <source>
        <dbReference type="EMBL" id="KAL0970647.1"/>
    </source>
</evidence>
<dbReference type="InterPro" id="IPR027417">
    <property type="entry name" value="P-loop_NTPase"/>
</dbReference>
<accession>A0ABD0X2B4</accession>
<sequence>MKSSKNVMNTTMDGMDSKFQDQFNQKLKVTAPSSKYEKKLLVKPADGADKRNPGAEVASQRTEDSIRNSRTSSSLDQIILNSTVIAKGPPTRYQMAPRKQCLDGRSEDESKLKRWSIGKKDPRKVNKTVLMVGETGAGKTTMINAMINYVMGVEREDKVWFEMPDEGQKSQTESQTSDVIAYDIFGFEGRRVPYSLTIIDTPGYGDTRGIQEDRLIAEMLHDLFRSPNGIDQIDAVGFVVKASTNRLSDRQQYIFDAVLSLFGKDMKNQIVALISNSDGGPAKNALQALEKAKIKCAKDKDNQPVHFLFNNRQTEMVTNRKEERAMSSAWDTTTEGMDEFSEFLGKISPQQLNMTVDVLTERIQLEAFVNNLHERIERIESNQDLLRQTRKELRKHKKEIDDNKNFVITVTETYKEKVTIDGMWIKKAVCCTVCEENCHYPGCTISKSPAWCEVMQDGHCTSCTGRCPVSNHVRENWRYVQRTREITRTHDDLKKTYENNMRAAGEISDLMACLKKDLEESEKDKAILIEESYQCIVKLEEIALRCNALSTYVHLNFLIARLKEKGEMVKAHKLERMQRCAEDGQKNMMNFIKTALGNFWQRN</sequence>